<gene>
    <name evidence="1" type="ORF">JEQ12_012077</name>
</gene>
<dbReference type="Proteomes" id="UP000664991">
    <property type="component" value="Unassembled WGS sequence"/>
</dbReference>
<sequence length="85" mass="9664">MPLRTAANGTTGSGLKRLQKELQQRHVIRAEALLRQESSRSFIRSTINNNHMSENNDLGMQVDLATLTFCFFDMTMPIKLQNPTQ</sequence>
<dbReference type="AlphaFoldDB" id="A0A835ZJJ3"/>
<reference evidence="1 2" key="1">
    <citation type="submission" date="2020-12" db="EMBL/GenBank/DDBJ databases">
        <title>De novo assembly of Tibetan sheep genome.</title>
        <authorList>
            <person name="Li X."/>
        </authorList>
    </citation>
    <scope>NUCLEOTIDE SEQUENCE [LARGE SCALE GENOMIC DNA]</scope>
    <source>
        <tissue evidence="1">Heart</tissue>
    </source>
</reference>
<name>A0A835ZJJ3_SHEEP</name>
<organism evidence="1 2">
    <name type="scientific">Ovis aries</name>
    <name type="common">Sheep</name>
    <dbReference type="NCBI Taxonomy" id="9940"/>
    <lineage>
        <taxon>Eukaryota</taxon>
        <taxon>Metazoa</taxon>
        <taxon>Chordata</taxon>
        <taxon>Craniata</taxon>
        <taxon>Vertebrata</taxon>
        <taxon>Euteleostomi</taxon>
        <taxon>Mammalia</taxon>
        <taxon>Eutheria</taxon>
        <taxon>Laurasiatheria</taxon>
        <taxon>Artiodactyla</taxon>
        <taxon>Ruminantia</taxon>
        <taxon>Pecora</taxon>
        <taxon>Bovidae</taxon>
        <taxon>Caprinae</taxon>
        <taxon>Ovis</taxon>
    </lineage>
</organism>
<comment type="caution">
    <text evidence="1">The sequence shown here is derived from an EMBL/GenBank/DDBJ whole genome shotgun (WGS) entry which is preliminary data.</text>
</comment>
<evidence type="ECO:0000313" key="2">
    <source>
        <dbReference type="Proteomes" id="UP000664991"/>
    </source>
</evidence>
<protein>
    <submittedName>
        <fullName evidence="1">Uncharacterized protein</fullName>
    </submittedName>
</protein>
<proteinExistence type="predicted"/>
<dbReference type="EMBL" id="JAEMGP010000023">
    <property type="protein sequence ID" value="KAG5195782.1"/>
    <property type="molecule type" value="Genomic_DNA"/>
</dbReference>
<evidence type="ECO:0000313" key="1">
    <source>
        <dbReference type="EMBL" id="KAG5195782.1"/>
    </source>
</evidence>
<accession>A0A835ZJJ3</accession>